<evidence type="ECO:0000256" key="2">
    <source>
        <dbReference type="SAM" id="SignalP"/>
    </source>
</evidence>
<feature type="region of interest" description="Disordered" evidence="1">
    <location>
        <begin position="63"/>
        <end position="90"/>
    </location>
</feature>
<dbReference type="InterPro" id="IPR002048">
    <property type="entry name" value="EF_hand_dom"/>
</dbReference>
<dbReference type="RefSeq" id="WP_011043172.1">
    <property type="nucleotide sequence ID" value="NC_003910.7"/>
</dbReference>
<dbReference type="GO" id="GO:0005509">
    <property type="term" value="F:calcium ion binding"/>
    <property type="evidence" value="ECO:0007669"/>
    <property type="project" value="InterPro"/>
</dbReference>
<evidence type="ECO:0000259" key="3">
    <source>
        <dbReference type="PROSITE" id="PS50222"/>
    </source>
</evidence>
<feature type="signal peptide" evidence="2">
    <location>
        <begin position="1"/>
        <end position="21"/>
    </location>
</feature>
<dbReference type="PROSITE" id="PS50222">
    <property type="entry name" value="EF_HAND_2"/>
    <property type="match status" value="1"/>
</dbReference>
<reference evidence="4" key="1">
    <citation type="journal article" date="2005" name="Proc. Natl. Acad. Sci. U.S.A.">
        <title>The psychrophilic lifestyle as revealed by the genome sequence of Colwellia psychrerythraea 34H through genomic and proteomic analyses.</title>
        <authorList>
            <person name="Methe B.A."/>
            <person name="Nelson K.E."/>
            <person name="Deming J.W."/>
            <person name="Momen B."/>
            <person name="Melamud E."/>
            <person name="Zhang X."/>
            <person name="Moult J."/>
            <person name="Madupu R."/>
            <person name="Nelson W.C."/>
            <person name="Dodson R.J."/>
            <person name="Brinkac L.M."/>
            <person name="Daugherty S.C."/>
            <person name="Durkin A.S."/>
            <person name="DeBoy R.T."/>
            <person name="Kolonay J.F."/>
            <person name="Sullivan S.A."/>
            <person name="Zhou L."/>
            <person name="Davidsen T.M."/>
            <person name="Wu M."/>
            <person name="Huston A.L."/>
            <person name="Lewis M."/>
            <person name="Weaver B."/>
            <person name="Weidman J.F."/>
            <person name="Khouri H."/>
            <person name="Utterback T.R."/>
            <person name="Feldblyum T.V."/>
            <person name="Fraser C.M."/>
        </authorList>
    </citation>
    <scope>NUCLEOTIDE SEQUENCE [LARGE SCALE GENOMIC DNA]</scope>
    <source>
        <strain evidence="4">34H</strain>
    </source>
</reference>
<sequence length="90" mass="10437">MKKLNLIPFALFLIVSFNSQAGKQEYFNKIDIDQNQVLDKSEFSKHMKKYLAKQSITDKTIQNKKVNNGFKRKDSNSDGQLNFAEFSSQK</sequence>
<keyword evidence="2" id="KW-0732">Signal</keyword>
<proteinExistence type="predicted"/>
<dbReference type="AlphaFoldDB" id="Q482E0"/>
<name>Q482E0_COLP3</name>
<evidence type="ECO:0000256" key="1">
    <source>
        <dbReference type="SAM" id="MobiDB-lite"/>
    </source>
</evidence>
<dbReference type="PROSITE" id="PS00018">
    <property type="entry name" value="EF_HAND_1"/>
    <property type="match status" value="2"/>
</dbReference>
<evidence type="ECO:0000313" key="5">
    <source>
        <dbReference type="Proteomes" id="UP000000547"/>
    </source>
</evidence>
<dbReference type="SUPFAM" id="SSF47473">
    <property type="entry name" value="EF-hand"/>
    <property type="match status" value="1"/>
</dbReference>
<dbReference type="InterPro" id="IPR018247">
    <property type="entry name" value="EF_Hand_1_Ca_BS"/>
</dbReference>
<dbReference type="KEGG" id="cps:CPS_2360"/>
<evidence type="ECO:0000313" key="4">
    <source>
        <dbReference type="EMBL" id="AAZ26532.1"/>
    </source>
</evidence>
<organism evidence="4 5">
    <name type="scientific">Colwellia psychrerythraea (strain 34H / ATCC BAA-681)</name>
    <name type="common">Vibrio psychroerythus</name>
    <dbReference type="NCBI Taxonomy" id="167879"/>
    <lineage>
        <taxon>Bacteria</taxon>
        <taxon>Pseudomonadati</taxon>
        <taxon>Pseudomonadota</taxon>
        <taxon>Gammaproteobacteria</taxon>
        <taxon>Alteromonadales</taxon>
        <taxon>Colwelliaceae</taxon>
        <taxon>Colwellia</taxon>
    </lineage>
</organism>
<dbReference type="Gene3D" id="1.10.238.10">
    <property type="entry name" value="EF-hand"/>
    <property type="match status" value="1"/>
</dbReference>
<feature type="chain" id="PRO_5004234082" evidence="2">
    <location>
        <begin position="22"/>
        <end position="90"/>
    </location>
</feature>
<dbReference type="EMBL" id="CP000083">
    <property type="protein sequence ID" value="AAZ26532.1"/>
    <property type="molecule type" value="Genomic_DNA"/>
</dbReference>
<feature type="domain" description="EF-hand" evidence="3">
    <location>
        <begin position="18"/>
        <end position="53"/>
    </location>
</feature>
<gene>
    <name evidence="4" type="ordered locus">CPS_2360</name>
</gene>
<dbReference type="HOGENOM" id="CLU_2435757_0_0_6"/>
<accession>Q482E0</accession>
<feature type="compositionally biased region" description="Polar residues" evidence="1">
    <location>
        <begin position="77"/>
        <end position="90"/>
    </location>
</feature>
<dbReference type="InterPro" id="IPR011992">
    <property type="entry name" value="EF-hand-dom_pair"/>
</dbReference>
<dbReference type="Proteomes" id="UP000000547">
    <property type="component" value="Chromosome"/>
</dbReference>
<protein>
    <submittedName>
        <fullName evidence="4">EF hand domain protein</fullName>
    </submittedName>
</protein>